<organism evidence="4 5">
    <name type="scientific">Aerococcus urinae</name>
    <dbReference type="NCBI Taxonomy" id="1376"/>
    <lineage>
        <taxon>Bacteria</taxon>
        <taxon>Bacillati</taxon>
        <taxon>Bacillota</taxon>
        <taxon>Bacilli</taxon>
        <taxon>Lactobacillales</taxon>
        <taxon>Aerococcaceae</taxon>
        <taxon>Aerococcus</taxon>
    </lineage>
</organism>
<accession>A0A0X8FFE7</accession>
<dbReference type="Proteomes" id="UP000594771">
    <property type="component" value="Chromosome"/>
</dbReference>
<dbReference type="InterPro" id="IPR051599">
    <property type="entry name" value="Cell_Envelope_Assoc"/>
</dbReference>
<keyword evidence="1" id="KW-1133">Transmembrane helix</keyword>
<keyword evidence="1" id="KW-0472">Membrane</keyword>
<reference evidence="4 5" key="1">
    <citation type="submission" date="2020-12" db="EMBL/GenBank/DDBJ databases">
        <title>FDA dAtabase for Regulatory Grade micrObial Sequences (FDA-ARGOS): Supporting development and validation of Infectious Disease Dx tests.</title>
        <authorList>
            <person name="Sproer C."/>
            <person name="Gronow S."/>
            <person name="Severitt S."/>
            <person name="Schroder I."/>
            <person name="Tallon L."/>
            <person name="Sadzewicz L."/>
            <person name="Zhao X."/>
            <person name="Boylan J."/>
            <person name="Ott S."/>
            <person name="Bowen H."/>
            <person name="Vavikolanu K."/>
            <person name="Mehta A."/>
            <person name="Aluvathingal J."/>
            <person name="Nadendla S."/>
            <person name="Lowell S."/>
            <person name="Myers T."/>
            <person name="Yan Y."/>
            <person name="Sichtig H."/>
        </authorList>
    </citation>
    <scope>NUCLEOTIDE SEQUENCE [LARGE SCALE GENOMIC DNA]</scope>
    <source>
        <strain evidence="4 5">FDAARGOS_911</strain>
    </source>
</reference>
<dbReference type="InterPro" id="IPR014729">
    <property type="entry name" value="Rossmann-like_a/b/a_fold"/>
</dbReference>
<dbReference type="Gene3D" id="3.40.50.620">
    <property type="entry name" value="HUPs"/>
    <property type="match status" value="1"/>
</dbReference>
<reference evidence="3" key="2">
    <citation type="submission" date="2022-09" db="EMBL/GenBank/DDBJ databases">
        <title>Aerococcus urinae taxonomy study.</title>
        <authorList>
            <person name="Christensen J."/>
            <person name="Senneby E."/>
        </authorList>
    </citation>
    <scope>NUCLEOTIDE SEQUENCE</scope>
    <source>
        <strain evidence="3">NLD-066-U95</strain>
    </source>
</reference>
<dbReference type="AlphaFoldDB" id="A0A0X8FFE7"/>
<feature type="transmembrane region" description="Helical" evidence="1">
    <location>
        <begin position="325"/>
        <end position="344"/>
    </location>
</feature>
<dbReference type="GO" id="GO:0043164">
    <property type="term" value="P:Gram-negative-bacterium-type cell wall biogenesis"/>
    <property type="evidence" value="ECO:0007669"/>
    <property type="project" value="TreeGrafter"/>
</dbReference>
<feature type="domain" description="DUF218" evidence="2">
    <location>
        <begin position="164"/>
        <end position="296"/>
    </location>
</feature>
<keyword evidence="1" id="KW-0812">Transmembrane</keyword>
<evidence type="ECO:0000313" key="4">
    <source>
        <dbReference type="EMBL" id="QPS02002.1"/>
    </source>
</evidence>
<protein>
    <submittedName>
        <fullName evidence="4">YdcF family protein</fullName>
    </submittedName>
</protein>
<keyword evidence="6" id="KW-1185">Reference proteome</keyword>
<sequence>MIFYLGGGLLLAIALLLFILAPRNLWDSWIASLGLIILFYAMGKDPNFAESQWLSLIFHGIEVFVNYIAPSLLLIFGLAMFTYALSLFQEEHNYLQLVIGLSLAVFLILVGLVHYYVRFNPELMADKHWLHILDFVVAYYVLLLINFLVNSLRLWLIEDDRKQDYIIILGCLFNSDNTVSKMLKLRLDACLAYVGRQKFLYHHIPILIVSGAATVANSDCSEADVMAQYLKAQGIPEEKIWREDQATNTHGNFAYSKQLIERIQPVKSAHIAFITSAFHLYRSQLYANLEGLYQVTGFGAKTTLRESFKHGIREFVAILFMHRKLHLLMTVVMFGIGWLNYIHFD</sequence>
<dbReference type="Pfam" id="PF02698">
    <property type="entry name" value="DUF218"/>
    <property type="match status" value="1"/>
</dbReference>
<dbReference type="GO" id="GO:0000270">
    <property type="term" value="P:peptidoglycan metabolic process"/>
    <property type="evidence" value="ECO:0007669"/>
    <property type="project" value="TreeGrafter"/>
</dbReference>
<dbReference type="Proteomes" id="UP001069145">
    <property type="component" value="Unassembled WGS sequence"/>
</dbReference>
<feature type="transmembrane region" description="Helical" evidence="1">
    <location>
        <begin position="6"/>
        <end position="21"/>
    </location>
</feature>
<evidence type="ECO:0000259" key="2">
    <source>
        <dbReference type="Pfam" id="PF02698"/>
    </source>
</evidence>
<feature type="transmembrane region" description="Helical" evidence="1">
    <location>
        <begin position="137"/>
        <end position="156"/>
    </location>
</feature>
<dbReference type="EMBL" id="JAOTML010000002">
    <property type="protein sequence ID" value="MCY3052781.1"/>
    <property type="molecule type" value="Genomic_DNA"/>
</dbReference>
<dbReference type="PANTHER" id="PTHR30336:SF4">
    <property type="entry name" value="ENVELOPE BIOGENESIS FACTOR ELYC"/>
    <property type="match status" value="1"/>
</dbReference>
<dbReference type="GO" id="GO:0005886">
    <property type="term" value="C:plasma membrane"/>
    <property type="evidence" value="ECO:0007669"/>
    <property type="project" value="TreeGrafter"/>
</dbReference>
<dbReference type="EMBL" id="CP065662">
    <property type="protein sequence ID" value="QPS02002.1"/>
    <property type="molecule type" value="Genomic_DNA"/>
</dbReference>
<dbReference type="PANTHER" id="PTHR30336">
    <property type="entry name" value="INNER MEMBRANE PROTEIN, PROBABLE PERMEASE"/>
    <property type="match status" value="1"/>
</dbReference>
<evidence type="ECO:0000313" key="3">
    <source>
        <dbReference type="EMBL" id="MCY3052781.1"/>
    </source>
</evidence>
<evidence type="ECO:0000313" key="5">
    <source>
        <dbReference type="Proteomes" id="UP000594771"/>
    </source>
</evidence>
<proteinExistence type="predicted"/>
<feature type="transmembrane region" description="Helical" evidence="1">
    <location>
        <begin position="63"/>
        <end position="85"/>
    </location>
</feature>
<dbReference type="KEGG" id="aun:AWM73_07290"/>
<feature type="transmembrane region" description="Helical" evidence="1">
    <location>
        <begin position="97"/>
        <end position="117"/>
    </location>
</feature>
<evidence type="ECO:0000313" key="6">
    <source>
        <dbReference type="Proteomes" id="UP001069145"/>
    </source>
</evidence>
<evidence type="ECO:0000256" key="1">
    <source>
        <dbReference type="SAM" id="Phobius"/>
    </source>
</evidence>
<dbReference type="CDD" id="cd06259">
    <property type="entry name" value="YdcF-like"/>
    <property type="match status" value="1"/>
</dbReference>
<name>A0A0X8FFE7_9LACT</name>
<gene>
    <name evidence="4" type="ORF">I6G68_02730</name>
    <name evidence="3" type="ORF">ODY43_02125</name>
</gene>
<dbReference type="InterPro" id="IPR003848">
    <property type="entry name" value="DUF218"/>
</dbReference>
<dbReference type="OrthoDB" id="9782395at2"/>
<dbReference type="GeneID" id="35767461"/>
<dbReference type="RefSeq" id="WP_060778728.1">
    <property type="nucleotide sequence ID" value="NZ_CAJHLF010000011.1"/>
</dbReference>
<feature type="transmembrane region" description="Helical" evidence="1">
    <location>
        <begin position="26"/>
        <end position="43"/>
    </location>
</feature>